<sequence length="806" mass="85698">MLNLSPACSSEPSFSHFTSNVSLETEQLNSAFSPSTTSTLCGREMNSAASSERRKQQGSEGPGGLDAGAQPAGVLRGVGHLQVLDQQDPPLPVHDVLVAATLRQLLVSSEPAHLGRGFGHLADQLHAVRLCALHAGQVLTEARLLLCGHNTPEHAGGLDGFGVALVLRLIVEHRLVDDEDVLPALRHHLAYVLESSSVQSWMISALLWPSTIISYFFVFLISVPSLNHLTSAFSRDTSHSSVAVASSSTNSTAGSEPPTETHVSELYLWKPPLGNQQFLRVPRQTFDDEVGLRLEVLGGEFDLSGFIELDVPQSQAVDFSFRLQHHLLVPPRNHSTAMPSYDSSHSKVAVSPAQTLLDACDVSVVPVTFDPELSGGLGVGCGEVDASCHVHLAVEDDQDVSRSLFNLTGEGCSCSPFSFQVACRSSSEISVSNLAVSHRAGHGVQSLVRNLSGMIQLAVLQSELTHPALHVDFARLVNISQYKNLSFELPFAGNIVLRDLRLKHGVLLLNHLNAGQSEIGGVKASFHLHAILRHILRLTVLDGLDILLAGHLTADEPGVGLSGVLDGQSVLHADDVDLNLPGLFLQDLTVLLPYRILLFVQLTGSDGGGGRNLALEHRSRSDGLGFLQHDVLKLLDELQRDGFELEPCERFLWWSGTLSSGPQTTAPTFSGGRASSGDGFFGTFFRVTASTESFAGAASTTFAGFFSGVSAISGFIGLASGSRSLGFSSGLVRRRCRSSAGFLSFSSAGFFSGSAASLDGLEKGFSLTLSTSCFITSGFFTTSALSRGFFSSAGLLEAMDISTASS</sequence>
<organism evidence="2 3">
    <name type="scientific">Dissostichus mawsoni</name>
    <name type="common">Antarctic cod</name>
    <dbReference type="NCBI Taxonomy" id="36200"/>
    <lineage>
        <taxon>Eukaryota</taxon>
        <taxon>Metazoa</taxon>
        <taxon>Chordata</taxon>
        <taxon>Craniata</taxon>
        <taxon>Vertebrata</taxon>
        <taxon>Euteleostomi</taxon>
        <taxon>Actinopterygii</taxon>
        <taxon>Neopterygii</taxon>
        <taxon>Teleostei</taxon>
        <taxon>Neoteleostei</taxon>
        <taxon>Acanthomorphata</taxon>
        <taxon>Eupercaria</taxon>
        <taxon>Perciformes</taxon>
        <taxon>Notothenioidei</taxon>
        <taxon>Nototheniidae</taxon>
        <taxon>Dissostichus</taxon>
    </lineage>
</organism>
<evidence type="ECO:0000256" key="1">
    <source>
        <dbReference type="SAM" id="MobiDB-lite"/>
    </source>
</evidence>
<gene>
    <name evidence="2" type="ORF">F7725_002642</name>
</gene>
<protein>
    <submittedName>
        <fullName evidence="2">Uncharacterized protein</fullName>
    </submittedName>
</protein>
<evidence type="ECO:0000313" key="2">
    <source>
        <dbReference type="EMBL" id="KAF3843793.1"/>
    </source>
</evidence>
<feature type="non-terminal residue" evidence="2">
    <location>
        <position position="806"/>
    </location>
</feature>
<evidence type="ECO:0000313" key="3">
    <source>
        <dbReference type="Proteomes" id="UP000518266"/>
    </source>
</evidence>
<dbReference type="OrthoDB" id="10675070at2759"/>
<dbReference type="EMBL" id="JAAKFY010000018">
    <property type="protein sequence ID" value="KAF3843793.1"/>
    <property type="molecule type" value="Genomic_DNA"/>
</dbReference>
<feature type="region of interest" description="Disordered" evidence="1">
    <location>
        <begin position="29"/>
        <end position="71"/>
    </location>
</feature>
<name>A0A7J5Y3Y5_DISMA</name>
<keyword evidence="3" id="KW-1185">Reference proteome</keyword>
<proteinExistence type="predicted"/>
<dbReference type="AlphaFoldDB" id="A0A7J5Y3Y5"/>
<accession>A0A7J5Y3Y5</accession>
<dbReference type="Proteomes" id="UP000518266">
    <property type="component" value="Unassembled WGS sequence"/>
</dbReference>
<reference evidence="2 3" key="1">
    <citation type="submission" date="2020-03" db="EMBL/GenBank/DDBJ databases">
        <title>Dissostichus mawsoni Genome sequencing and assembly.</title>
        <authorList>
            <person name="Park H."/>
        </authorList>
    </citation>
    <scope>NUCLEOTIDE SEQUENCE [LARGE SCALE GENOMIC DNA]</scope>
    <source>
        <strain evidence="2">DM0001</strain>
        <tissue evidence="2">Muscle</tissue>
    </source>
</reference>
<feature type="compositionally biased region" description="Polar residues" evidence="1">
    <location>
        <begin position="29"/>
        <end position="40"/>
    </location>
</feature>
<comment type="caution">
    <text evidence="2">The sequence shown here is derived from an EMBL/GenBank/DDBJ whole genome shotgun (WGS) entry which is preliminary data.</text>
</comment>